<comment type="caution">
    <text evidence="2">The sequence shown here is derived from an EMBL/GenBank/DDBJ whole genome shotgun (WGS) entry which is preliminary data.</text>
</comment>
<sequence length="297" mass="32499">RPSGGAGGGVAGVSRPRPAAPARPPERGEPAQTEGRWQGRYRQHKTYRYGKLSHLYCPLDVFTWSAFAVLAVELAKHVRWLNFVQPRGVDGGTHHLDCQLAILPQRRHSGPSPSSNGEKEQISKGVSSGYAQNHPSSSKNSSQKEYQLLSETEDFLCPPESDSHLSRLQDSSSRFHLGESYEERSEINPRHQQPTARYKCAEVKMEVSTGEETAVRSWRQTPLQARNVSSSPCLQHLDQPLASPAGQPALGLLHSWSTGSLRDLAGGSLHDIPSPAFSNGLTFKLQSFAWSSGTVLG</sequence>
<dbReference type="EMBL" id="JAPFRF010000003">
    <property type="protein sequence ID" value="KAJ7338920.1"/>
    <property type="molecule type" value="Genomic_DNA"/>
</dbReference>
<feature type="compositionally biased region" description="Gly residues" evidence="1">
    <location>
        <begin position="1"/>
        <end position="11"/>
    </location>
</feature>
<feature type="non-terminal residue" evidence="2">
    <location>
        <position position="297"/>
    </location>
</feature>
<dbReference type="PANTHER" id="PTHR45011">
    <property type="entry name" value="DAP3-BINDING CELL DEATH ENHANCER 1"/>
    <property type="match status" value="1"/>
</dbReference>
<feature type="compositionally biased region" description="Polar residues" evidence="1">
    <location>
        <begin position="124"/>
        <end position="145"/>
    </location>
</feature>
<evidence type="ECO:0000256" key="1">
    <source>
        <dbReference type="SAM" id="MobiDB-lite"/>
    </source>
</evidence>
<dbReference type="Proteomes" id="UP001142489">
    <property type="component" value="Unassembled WGS sequence"/>
</dbReference>
<evidence type="ECO:0000313" key="2">
    <source>
        <dbReference type="EMBL" id="KAJ7338920.1"/>
    </source>
</evidence>
<dbReference type="AlphaFoldDB" id="A0A9Q0Y1U8"/>
<protein>
    <submittedName>
        <fullName evidence="2">Uncharacterized protein</fullName>
    </submittedName>
</protein>
<feature type="region of interest" description="Disordered" evidence="1">
    <location>
        <begin position="105"/>
        <end position="145"/>
    </location>
</feature>
<proteinExistence type="predicted"/>
<evidence type="ECO:0000313" key="3">
    <source>
        <dbReference type="Proteomes" id="UP001142489"/>
    </source>
</evidence>
<reference evidence="2" key="1">
    <citation type="journal article" date="2023" name="DNA Res.">
        <title>Chromosome-level genome assembly of Phrynocephalus forsythii using third-generation DNA sequencing and Hi-C analysis.</title>
        <authorList>
            <person name="Qi Y."/>
            <person name="Zhao W."/>
            <person name="Zhao Y."/>
            <person name="Niu C."/>
            <person name="Cao S."/>
            <person name="Zhang Y."/>
        </authorList>
    </citation>
    <scope>NUCLEOTIDE SEQUENCE</scope>
    <source>
        <tissue evidence="2">Muscle</tissue>
    </source>
</reference>
<gene>
    <name evidence="2" type="ORF">JRQ81_012822</name>
</gene>
<dbReference type="OrthoDB" id="2384430at2759"/>
<dbReference type="InterPro" id="IPR052748">
    <property type="entry name" value="ISR_Activator"/>
</dbReference>
<accession>A0A9Q0Y1U8</accession>
<dbReference type="PANTHER" id="PTHR45011:SF1">
    <property type="entry name" value="DAP3-BINDING CELL DEATH ENHANCER 1"/>
    <property type="match status" value="1"/>
</dbReference>
<organism evidence="2 3">
    <name type="scientific">Phrynocephalus forsythii</name>
    <dbReference type="NCBI Taxonomy" id="171643"/>
    <lineage>
        <taxon>Eukaryota</taxon>
        <taxon>Metazoa</taxon>
        <taxon>Chordata</taxon>
        <taxon>Craniata</taxon>
        <taxon>Vertebrata</taxon>
        <taxon>Euteleostomi</taxon>
        <taxon>Lepidosauria</taxon>
        <taxon>Squamata</taxon>
        <taxon>Bifurcata</taxon>
        <taxon>Unidentata</taxon>
        <taxon>Episquamata</taxon>
        <taxon>Toxicofera</taxon>
        <taxon>Iguania</taxon>
        <taxon>Acrodonta</taxon>
        <taxon>Agamidae</taxon>
        <taxon>Agaminae</taxon>
        <taxon>Phrynocephalus</taxon>
    </lineage>
</organism>
<feature type="region of interest" description="Disordered" evidence="1">
    <location>
        <begin position="1"/>
        <end position="39"/>
    </location>
</feature>
<keyword evidence="3" id="KW-1185">Reference proteome</keyword>
<name>A0A9Q0Y1U8_9SAUR</name>